<gene>
    <name evidence="1" type="ORF">HKW67_17520</name>
</gene>
<reference evidence="1 2" key="1">
    <citation type="submission" date="2020-05" db="EMBL/GenBank/DDBJ databases">
        <title>Complete genome sequence of Gemmatimonas greenlandica TET16.</title>
        <authorList>
            <person name="Zeng Y."/>
        </authorList>
    </citation>
    <scope>NUCLEOTIDE SEQUENCE [LARGE SCALE GENOMIC DNA]</scope>
    <source>
        <strain evidence="1 2">TET16</strain>
    </source>
</reference>
<dbReference type="AlphaFoldDB" id="A0A6M4IUG6"/>
<evidence type="ECO:0000313" key="1">
    <source>
        <dbReference type="EMBL" id="QJR37187.1"/>
    </source>
</evidence>
<evidence type="ECO:0000313" key="2">
    <source>
        <dbReference type="Proteomes" id="UP000500938"/>
    </source>
</evidence>
<accession>A0A6M4IUG6</accession>
<name>A0A6M4IUG6_9BACT</name>
<dbReference type="Proteomes" id="UP000500938">
    <property type="component" value="Chromosome"/>
</dbReference>
<proteinExistence type="predicted"/>
<organism evidence="1 2">
    <name type="scientific">Gemmatimonas groenlandica</name>
    <dbReference type="NCBI Taxonomy" id="2732249"/>
    <lineage>
        <taxon>Bacteria</taxon>
        <taxon>Pseudomonadati</taxon>
        <taxon>Gemmatimonadota</taxon>
        <taxon>Gemmatimonadia</taxon>
        <taxon>Gemmatimonadales</taxon>
        <taxon>Gemmatimonadaceae</taxon>
        <taxon>Gemmatimonas</taxon>
    </lineage>
</organism>
<dbReference type="EMBL" id="CP053085">
    <property type="protein sequence ID" value="QJR37187.1"/>
    <property type="molecule type" value="Genomic_DNA"/>
</dbReference>
<keyword evidence="2" id="KW-1185">Reference proteome</keyword>
<protein>
    <submittedName>
        <fullName evidence="1">Uncharacterized protein</fullName>
    </submittedName>
</protein>
<dbReference type="RefSeq" id="WP_171226620.1">
    <property type="nucleotide sequence ID" value="NZ_CP053085.1"/>
</dbReference>
<sequence>MDLSIGAAGVVGGASRTYRSSLGGALDAMFSAPVGRHLRLGASWSAQSGLQNTDECTVIDPGSLPSRCLVALPLVTSWTALVSRDWHLHRALSLRASGGPSLVSVYRRTTSPYSWSSMGGVTGRLDFIVGGPANVVASIRGALVPALPNNASGTFAFGLGIGLH</sequence>
<dbReference type="KEGG" id="ggr:HKW67_17520"/>